<comment type="similarity">
    <text evidence="2">Belongs to the synembryn family.</text>
</comment>
<dbReference type="GO" id="GO:0007186">
    <property type="term" value="P:G protein-coupled receptor signaling pathway"/>
    <property type="evidence" value="ECO:0007669"/>
    <property type="project" value="TreeGrafter"/>
</dbReference>
<keyword evidence="4" id="KW-0344">Guanine-nucleotide releasing factor</keyword>
<keyword evidence="3" id="KW-0963">Cytoplasm</keyword>
<reference evidence="7" key="1">
    <citation type="submission" date="2023-03" db="EMBL/GenBank/DDBJ databases">
        <title>Massive genome expansion in bonnet fungi (Mycena s.s.) driven by repeated elements and novel gene families across ecological guilds.</title>
        <authorList>
            <consortium name="Lawrence Berkeley National Laboratory"/>
            <person name="Harder C.B."/>
            <person name="Miyauchi S."/>
            <person name="Viragh M."/>
            <person name="Kuo A."/>
            <person name="Thoen E."/>
            <person name="Andreopoulos B."/>
            <person name="Lu D."/>
            <person name="Skrede I."/>
            <person name="Drula E."/>
            <person name="Henrissat B."/>
            <person name="Morin E."/>
            <person name="Kohler A."/>
            <person name="Barry K."/>
            <person name="LaButti K."/>
            <person name="Morin E."/>
            <person name="Salamov A."/>
            <person name="Lipzen A."/>
            <person name="Mereny Z."/>
            <person name="Hegedus B."/>
            <person name="Baldrian P."/>
            <person name="Stursova M."/>
            <person name="Weitz H."/>
            <person name="Taylor A."/>
            <person name="Grigoriev I.V."/>
            <person name="Nagy L.G."/>
            <person name="Martin F."/>
            <person name="Kauserud H."/>
        </authorList>
    </citation>
    <scope>NUCLEOTIDE SEQUENCE</scope>
    <source>
        <strain evidence="7">CBHHK182m</strain>
    </source>
</reference>
<dbReference type="InterPro" id="IPR008376">
    <property type="entry name" value="Chaperone_Ric-8_A/B"/>
</dbReference>
<dbReference type="GO" id="GO:0005938">
    <property type="term" value="C:cell cortex"/>
    <property type="evidence" value="ECO:0007669"/>
    <property type="project" value="UniProtKB-SubCell"/>
</dbReference>
<evidence type="ECO:0000256" key="4">
    <source>
        <dbReference type="ARBA" id="ARBA00022658"/>
    </source>
</evidence>
<feature type="compositionally biased region" description="Pro residues" evidence="6">
    <location>
        <begin position="305"/>
        <end position="315"/>
    </location>
</feature>
<keyword evidence="8" id="KW-1185">Reference proteome</keyword>
<dbReference type="GO" id="GO:0001965">
    <property type="term" value="F:G-protein alpha-subunit binding"/>
    <property type="evidence" value="ECO:0007669"/>
    <property type="project" value="TreeGrafter"/>
</dbReference>
<gene>
    <name evidence="7" type="ORF">B0H16DRAFT_1617094</name>
</gene>
<dbReference type="Pfam" id="PF10165">
    <property type="entry name" value="Ric8"/>
    <property type="match status" value="1"/>
</dbReference>
<evidence type="ECO:0000256" key="1">
    <source>
        <dbReference type="ARBA" id="ARBA00004544"/>
    </source>
</evidence>
<feature type="region of interest" description="Disordered" evidence="6">
    <location>
        <begin position="288"/>
        <end position="381"/>
    </location>
</feature>
<name>A0AAD7H8I2_9AGAR</name>
<evidence type="ECO:0000313" key="8">
    <source>
        <dbReference type="Proteomes" id="UP001215598"/>
    </source>
</evidence>
<keyword evidence="5" id="KW-0143">Chaperone</keyword>
<dbReference type="InterPro" id="IPR019318">
    <property type="entry name" value="Gua_nucleotide_exch_fac_Ric8"/>
</dbReference>
<feature type="compositionally biased region" description="Low complexity" evidence="6">
    <location>
        <begin position="348"/>
        <end position="364"/>
    </location>
</feature>
<accession>A0AAD7H8I2</accession>
<comment type="caution">
    <text evidence="7">The sequence shown here is derived from an EMBL/GenBank/DDBJ whole genome shotgun (WGS) entry which is preliminary data.</text>
</comment>
<dbReference type="PANTHER" id="PTHR12425:SF5">
    <property type="entry name" value="SYNEMBRYN"/>
    <property type="match status" value="1"/>
</dbReference>
<feature type="compositionally biased region" description="Low complexity" evidence="6">
    <location>
        <begin position="320"/>
        <end position="333"/>
    </location>
</feature>
<comment type="subcellular location">
    <subcellularLocation>
        <location evidence="1">Cytoplasm</location>
        <location evidence="1">Cell cortex</location>
    </subcellularLocation>
</comment>
<dbReference type="AlphaFoldDB" id="A0AAD7H8I2"/>
<feature type="region of interest" description="Disordered" evidence="6">
    <location>
        <begin position="596"/>
        <end position="627"/>
    </location>
</feature>
<sequence length="627" mass="66640">MSTILQQYHAASATDVQPVLNSIVNAGPFTFDAASRTELIQSLLTDLKNKSRISAKDNALALLAVKTLGKNPTGSETLGTAPNLTILLGLVASLKDDPEASGEALRCIANALLLIENARRVFISKDVNGGETCMSQFQKSSNPDQIFLLSRILFLATVHPSAFITNLVEEKRHGSTVVDIIGDKLDLLLVSLLSGTKMAKEAMVDVLKFTFNILMHYPKSLENGDANKVIGDSWSPKLDPILPPLLRVFHALPPTFPAPVAAPLTHVIHSLITIPVSPSLRAEWFAASPRSSGTSSPKGKHVAAPAPPIVIPPSPRRADSSSSTSSRTHSPVRAGTPTSPKSSTLDRALSVLAAGRRSLSRSSSPVPPTASSGGTNGANKLPADTLLRAHALLEVAFAHYFPDATEADDPAVRELARAEAGPNAGPDALDDELSPLVVLITRLCVADEGSRLRTRDWVCPPDLDRSAAAGALEGRPDLLGRCLRLLGSVYHARLKDSVGEMLFVICDSDATTMSTLFGYGNVAGFLFNKGIMNAPPPPSSSSTTPAGLAAAAAEHINPITGTAQEAREPVPEMTDEEKEREMEKLFVVFDRLERRGEIAPESNPIRQAIRKAAMGGGPPPKEDEDDD</sequence>
<dbReference type="EMBL" id="JARKIB010000315">
    <property type="protein sequence ID" value="KAJ7715069.1"/>
    <property type="molecule type" value="Genomic_DNA"/>
</dbReference>
<dbReference type="GO" id="GO:0005085">
    <property type="term" value="F:guanyl-nucleotide exchange factor activity"/>
    <property type="evidence" value="ECO:0007669"/>
    <property type="project" value="UniProtKB-KW"/>
</dbReference>
<protein>
    <submittedName>
        <fullName evidence="7">Guanine nucleotide exchange factor</fullName>
    </submittedName>
</protein>
<dbReference type="PANTHER" id="PTHR12425">
    <property type="entry name" value="SYNEMBRYN"/>
    <property type="match status" value="1"/>
</dbReference>
<feature type="compositionally biased region" description="Polar residues" evidence="6">
    <location>
        <begin position="336"/>
        <end position="345"/>
    </location>
</feature>
<evidence type="ECO:0000313" key="7">
    <source>
        <dbReference type="EMBL" id="KAJ7715069.1"/>
    </source>
</evidence>
<organism evidence="7 8">
    <name type="scientific">Mycena metata</name>
    <dbReference type="NCBI Taxonomy" id="1033252"/>
    <lineage>
        <taxon>Eukaryota</taxon>
        <taxon>Fungi</taxon>
        <taxon>Dikarya</taxon>
        <taxon>Basidiomycota</taxon>
        <taxon>Agaricomycotina</taxon>
        <taxon>Agaricomycetes</taxon>
        <taxon>Agaricomycetidae</taxon>
        <taxon>Agaricales</taxon>
        <taxon>Marasmiineae</taxon>
        <taxon>Mycenaceae</taxon>
        <taxon>Mycena</taxon>
    </lineage>
</organism>
<dbReference type="PRINTS" id="PR01802">
    <property type="entry name" value="SYNEMBRYN"/>
</dbReference>
<evidence type="ECO:0000256" key="2">
    <source>
        <dbReference type="ARBA" id="ARBA00009049"/>
    </source>
</evidence>
<evidence type="ECO:0000256" key="6">
    <source>
        <dbReference type="SAM" id="MobiDB-lite"/>
    </source>
</evidence>
<evidence type="ECO:0000256" key="5">
    <source>
        <dbReference type="ARBA" id="ARBA00023186"/>
    </source>
</evidence>
<dbReference type="Proteomes" id="UP001215598">
    <property type="component" value="Unassembled WGS sequence"/>
</dbReference>
<proteinExistence type="inferred from homology"/>
<evidence type="ECO:0000256" key="3">
    <source>
        <dbReference type="ARBA" id="ARBA00022490"/>
    </source>
</evidence>